<evidence type="ECO:0000313" key="3">
    <source>
        <dbReference type="Proteomes" id="UP000248889"/>
    </source>
</evidence>
<dbReference type="EMBL" id="QKYN01000033">
    <property type="protein sequence ID" value="RAG86112.1"/>
    <property type="molecule type" value="Genomic_DNA"/>
</dbReference>
<comment type="caution">
    <text evidence="2">The sequence shown here is derived from an EMBL/GenBank/DDBJ whole genome shotgun (WGS) entry which is preliminary data.</text>
</comment>
<feature type="signal peptide" evidence="1">
    <location>
        <begin position="1"/>
        <end position="28"/>
    </location>
</feature>
<keyword evidence="3" id="KW-1185">Reference proteome</keyword>
<reference evidence="2 3" key="1">
    <citation type="submission" date="2018-06" db="EMBL/GenBank/DDBJ databases">
        <title>Streptacidiphilus pinicola sp. nov., isolated from pine grove soil.</title>
        <authorList>
            <person name="Roh S.G."/>
            <person name="Park S."/>
            <person name="Kim M.-K."/>
            <person name="Yun B.-R."/>
            <person name="Park J."/>
            <person name="Kim M.J."/>
            <person name="Kim Y.S."/>
            <person name="Kim S.B."/>
        </authorList>
    </citation>
    <scope>NUCLEOTIDE SEQUENCE [LARGE SCALE GENOMIC DNA]</scope>
    <source>
        <strain evidence="2 3">MMS16-CNU450</strain>
    </source>
</reference>
<dbReference type="Proteomes" id="UP000248889">
    <property type="component" value="Unassembled WGS sequence"/>
</dbReference>
<keyword evidence="1" id="KW-0732">Signal</keyword>
<evidence type="ECO:0000313" key="2">
    <source>
        <dbReference type="EMBL" id="RAG86112.1"/>
    </source>
</evidence>
<name>A0A2X0ILW3_9ACTN</name>
<feature type="non-terminal residue" evidence="2">
    <location>
        <position position="184"/>
    </location>
</feature>
<proteinExistence type="predicted"/>
<evidence type="ECO:0008006" key="4">
    <source>
        <dbReference type="Google" id="ProtNLM"/>
    </source>
</evidence>
<protein>
    <recommendedName>
        <fullName evidence="4">Prealbumin-like fold domain-containing protein</fullName>
    </recommendedName>
</protein>
<evidence type="ECO:0000256" key="1">
    <source>
        <dbReference type="SAM" id="SignalP"/>
    </source>
</evidence>
<dbReference type="AlphaFoldDB" id="A0A2X0ILW3"/>
<sequence length="184" mass="17498">MAMRSRAIAGALASAALLAVCGAGAALAAGPGSGSGSGSDAVPGGGTTLVTVGGAPQQNAAAPGVVAREKAQPPVVLETLTVDPAESRPGASVDLRTFADCGGASTGEVRSAAFAGTVGLAMAADGGLYAAARIAPDVKPGSYLVHEFCAGHPVAAGRLSIADLGAPATGGGWRVLRSQPAPAT</sequence>
<organism evidence="2 3">
    <name type="scientific">Streptacidiphilus pinicola</name>
    <dbReference type="NCBI Taxonomy" id="2219663"/>
    <lineage>
        <taxon>Bacteria</taxon>
        <taxon>Bacillati</taxon>
        <taxon>Actinomycetota</taxon>
        <taxon>Actinomycetes</taxon>
        <taxon>Kitasatosporales</taxon>
        <taxon>Streptomycetaceae</taxon>
        <taxon>Streptacidiphilus</taxon>
    </lineage>
</organism>
<accession>A0A2X0ILW3</accession>
<feature type="chain" id="PRO_5015921278" description="Prealbumin-like fold domain-containing protein" evidence="1">
    <location>
        <begin position="29"/>
        <end position="184"/>
    </location>
</feature>
<gene>
    <name evidence="2" type="ORF">DN069_08330</name>
</gene>